<evidence type="ECO:0000313" key="5">
    <source>
        <dbReference type="EMBL" id="WUR03056.1"/>
    </source>
</evidence>
<evidence type="ECO:0000313" key="6">
    <source>
        <dbReference type="Proteomes" id="UP001334084"/>
    </source>
</evidence>
<dbReference type="PANTHER" id="PTHR10794">
    <property type="entry name" value="ABHYDROLASE DOMAIN-CONTAINING PROTEIN"/>
    <property type="match status" value="1"/>
</dbReference>
<proteinExistence type="inferred from homology"/>
<dbReference type="PANTHER" id="PTHR10794:SF45">
    <property type="entry name" value="MONOACYLGLYCEROL LIPASE ABHD2"/>
    <property type="match status" value="1"/>
</dbReference>
<evidence type="ECO:0000259" key="4">
    <source>
        <dbReference type="Pfam" id="PF12146"/>
    </source>
</evidence>
<dbReference type="GO" id="GO:0047372">
    <property type="term" value="F:monoacylglycerol lipase activity"/>
    <property type="evidence" value="ECO:0007669"/>
    <property type="project" value="TreeGrafter"/>
</dbReference>
<evidence type="ECO:0000256" key="1">
    <source>
        <dbReference type="ARBA" id="ARBA00010884"/>
    </source>
</evidence>
<feature type="active site" description="Charge relay system" evidence="2">
    <location>
        <position position="188"/>
    </location>
</feature>
<keyword evidence="6" id="KW-1185">Reference proteome</keyword>
<organism evidence="5 6">
    <name type="scientific">Vairimorpha necatrix</name>
    <dbReference type="NCBI Taxonomy" id="6039"/>
    <lineage>
        <taxon>Eukaryota</taxon>
        <taxon>Fungi</taxon>
        <taxon>Fungi incertae sedis</taxon>
        <taxon>Microsporidia</taxon>
        <taxon>Nosematidae</taxon>
        <taxon>Vairimorpha</taxon>
    </lineage>
</organism>
<name>A0AAX4JAV8_9MICR</name>
<dbReference type="KEGG" id="vnx:VNE69_03267"/>
<reference evidence="5" key="1">
    <citation type="journal article" date="2024" name="BMC Genomics">
        <title>Functional annotation of a divergent genome using sequence and structure-based similarity.</title>
        <authorList>
            <person name="Svedberg D."/>
            <person name="Winiger R.R."/>
            <person name="Berg A."/>
            <person name="Sharma H."/>
            <person name="Tellgren-Roth C."/>
            <person name="Debrunner-Vossbrinck B.A."/>
            <person name="Vossbrinck C.R."/>
            <person name="Barandun J."/>
        </authorList>
    </citation>
    <scope>NUCLEOTIDE SEQUENCE</scope>
    <source>
        <strain evidence="5">Illinois isolate</strain>
    </source>
</reference>
<keyword evidence="3" id="KW-1133">Transmembrane helix</keyword>
<dbReference type="GO" id="GO:0051792">
    <property type="term" value="P:medium-chain fatty acid biosynthetic process"/>
    <property type="evidence" value="ECO:0007669"/>
    <property type="project" value="TreeGrafter"/>
</dbReference>
<dbReference type="Pfam" id="PF12146">
    <property type="entry name" value="Hydrolase_4"/>
    <property type="match status" value="1"/>
</dbReference>
<feature type="active site" description="Charge relay system" evidence="2">
    <location>
        <position position="346"/>
    </location>
</feature>
<feature type="transmembrane region" description="Helical" evidence="3">
    <location>
        <begin position="12"/>
        <end position="30"/>
    </location>
</feature>
<dbReference type="AlphaFoldDB" id="A0AAX4JAV8"/>
<dbReference type="GO" id="GO:0051793">
    <property type="term" value="P:medium-chain fatty acid catabolic process"/>
    <property type="evidence" value="ECO:0007669"/>
    <property type="project" value="TreeGrafter"/>
</dbReference>
<dbReference type="GeneID" id="90540863"/>
<dbReference type="Proteomes" id="UP001334084">
    <property type="component" value="Chromosome 3"/>
</dbReference>
<evidence type="ECO:0000256" key="3">
    <source>
        <dbReference type="SAM" id="Phobius"/>
    </source>
</evidence>
<protein>
    <submittedName>
        <fullName evidence="5">Alpha/beta-hydrolases superfamily protein</fullName>
    </submittedName>
</protein>
<dbReference type="RefSeq" id="XP_065329201.1">
    <property type="nucleotide sequence ID" value="XM_065473129.1"/>
</dbReference>
<evidence type="ECO:0000256" key="2">
    <source>
        <dbReference type="PIRSR" id="PIRSR005211-1"/>
    </source>
</evidence>
<accession>A0AAX4JAV8</accession>
<dbReference type="InterPro" id="IPR012020">
    <property type="entry name" value="ABHD4"/>
</dbReference>
<keyword evidence="3" id="KW-0472">Membrane</keyword>
<dbReference type="InterPro" id="IPR029058">
    <property type="entry name" value="AB_hydrolase_fold"/>
</dbReference>
<dbReference type="SUPFAM" id="SSF53474">
    <property type="entry name" value="alpha/beta-Hydrolases"/>
    <property type="match status" value="1"/>
</dbReference>
<dbReference type="PIRSF" id="PIRSF005211">
    <property type="entry name" value="Ab_hydro_YheT"/>
    <property type="match status" value="1"/>
</dbReference>
<dbReference type="InterPro" id="IPR050960">
    <property type="entry name" value="AB_hydrolase_4_sf"/>
</dbReference>
<feature type="active site" description="Charge relay system" evidence="2">
    <location>
        <position position="317"/>
    </location>
</feature>
<dbReference type="EMBL" id="CP142728">
    <property type="protein sequence ID" value="WUR03056.1"/>
    <property type="molecule type" value="Genomic_DNA"/>
</dbReference>
<dbReference type="GO" id="GO:0046464">
    <property type="term" value="P:acylglycerol catabolic process"/>
    <property type="evidence" value="ECO:0007669"/>
    <property type="project" value="TreeGrafter"/>
</dbReference>
<keyword evidence="3" id="KW-0812">Transmembrane</keyword>
<dbReference type="InterPro" id="IPR022742">
    <property type="entry name" value="Hydrolase_4"/>
</dbReference>
<dbReference type="GO" id="GO:0008126">
    <property type="term" value="F:acetylesterase activity"/>
    <property type="evidence" value="ECO:0007669"/>
    <property type="project" value="TreeGrafter"/>
</dbReference>
<sequence length="371" mass="43958">MIYILRNNVLQLMNVNRLGLLILYMIYYLLKTGKRHFLQYHKSKENYIKKMKCLHQQYKTNFITSFGVLQSYLQLYRIVQPIKRKSYRLKVPYDGEIVLDVCENTNDLKKNVLLIHGFNGSSNSKYIIGLSHHFENEGYKIFCFNARGTKEILNNSIFFHIGWTLDLTVAIEFILHNFSGSLEIYGFSMGANWVTKYLGKENLNPRIIKGGAICLPFDFYEIEKWMKNEKWVYKKRLFNRLLAYNFCKYIRRNKETFKNAANLDLIFKCKSLREIDKLLTKKIFNIKNLSKYYKKESAVKHLKNIKVPFLILNSSDDPIIPEFIINKKECQKNKNILLIINPWGGHLGFLKNNLRQSLADEIILEFSKYFN</sequence>
<gene>
    <name evidence="5" type="ORF">VNE69_03267</name>
</gene>
<feature type="domain" description="Serine aminopeptidase S33" evidence="4">
    <location>
        <begin position="109"/>
        <end position="321"/>
    </location>
</feature>
<comment type="similarity">
    <text evidence="1">Belongs to the AB hydrolase superfamily. AB hydrolase 4 family.</text>
</comment>
<dbReference type="Gene3D" id="3.40.50.1820">
    <property type="entry name" value="alpha/beta hydrolase"/>
    <property type="match status" value="1"/>
</dbReference>